<proteinExistence type="predicted"/>
<accession>A0A3M0KGQ0</accession>
<comment type="caution">
    <text evidence="1">The sequence shown here is derived from an EMBL/GenBank/DDBJ whole genome shotgun (WGS) entry which is preliminary data.</text>
</comment>
<dbReference type="EMBL" id="QRBI01000112">
    <property type="protein sequence ID" value="RMC10424.1"/>
    <property type="molecule type" value="Genomic_DNA"/>
</dbReference>
<dbReference type="Proteomes" id="UP000269221">
    <property type="component" value="Unassembled WGS sequence"/>
</dbReference>
<gene>
    <name evidence="1" type="ORF">DUI87_13229</name>
</gene>
<evidence type="ECO:0000313" key="1">
    <source>
        <dbReference type="EMBL" id="RMC10424.1"/>
    </source>
</evidence>
<protein>
    <submittedName>
        <fullName evidence="1">Uncharacterized protein</fullName>
    </submittedName>
</protein>
<evidence type="ECO:0000313" key="2">
    <source>
        <dbReference type="Proteomes" id="UP000269221"/>
    </source>
</evidence>
<organism evidence="1 2">
    <name type="scientific">Hirundo rustica rustica</name>
    <dbReference type="NCBI Taxonomy" id="333673"/>
    <lineage>
        <taxon>Eukaryota</taxon>
        <taxon>Metazoa</taxon>
        <taxon>Chordata</taxon>
        <taxon>Craniata</taxon>
        <taxon>Vertebrata</taxon>
        <taxon>Euteleostomi</taxon>
        <taxon>Archelosauria</taxon>
        <taxon>Archosauria</taxon>
        <taxon>Dinosauria</taxon>
        <taxon>Saurischia</taxon>
        <taxon>Theropoda</taxon>
        <taxon>Coelurosauria</taxon>
        <taxon>Aves</taxon>
        <taxon>Neognathae</taxon>
        <taxon>Neoaves</taxon>
        <taxon>Telluraves</taxon>
        <taxon>Australaves</taxon>
        <taxon>Passeriformes</taxon>
        <taxon>Sylvioidea</taxon>
        <taxon>Hirundinidae</taxon>
        <taxon>Hirundo</taxon>
    </lineage>
</organism>
<keyword evidence="2" id="KW-1185">Reference proteome</keyword>
<sequence>MPGIHLDVWGTTWLCEKAREGSRLPPEVCLVVYKLASKAKPALEKRSAPFGVAQKHLLFGCLSEAGILHPESTRWRRQSPPFLPPQPVSPVGQVAVQQVVCLEASARAELGRRYLLKEEKSKKTSDTSIRQQRDLDIRFCDPVEPWTSPLYAGHLLSFLPKEKRTESSVEKVCPRFRTAGGAMSPQDLLFKA</sequence>
<dbReference type="AlphaFoldDB" id="A0A3M0KGQ0"/>
<reference evidence="1 2" key="1">
    <citation type="submission" date="2018-07" db="EMBL/GenBank/DDBJ databases">
        <title>A high quality draft genome assembly of the barn swallow (H. rustica rustica).</title>
        <authorList>
            <person name="Formenti G."/>
            <person name="Chiara M."/>
            <person name="Poveda L."/>
            <person name="Francoijs K.-J."/>
            <person name="Bonisoli-Alquati A."/>
            <person name="Canova L."/>
            <person name="Gianfranceschi L."/>
            <person name="Horner D.S."/>
            <person name="Saino N."/>
        </authorList>
    </citation>
    <scope>NUCLEOTIDE SEQUENCE [LARGE SCALE GENOMIC DNA]</scope>
    <source>
        <strain evidence="1">Chelidonia</strain>
        <tissue evidence="1">Blood</tissue>
    </source>
</reference>
<dbReference type="STRING" id="333673.A0A3M0KGQ0"/>
<name>A0A3M0KGQ0_HIRRU</name>